<dbReference type="EMBL" id="PTIX01000004">
    <property type="protein sequence ID" value="PPK68765.1"/>
    <property type="molecule type" value="Genomic_DNA"/>
</dbReference>
<evidence type="ECO:0000256" key="1">
    <source>
        <dbReference type="SAM" id="MobiDB-lite"/>
    </source>
</evidence>
<dbReference type="Proteomes" id="UP000239203">
    <property type="component" value="Unassembled WGS sequence"/>
</dbReference>
<evidence type="ECO:0000313" key="3">
    <source>
        <dbReference type="Proteomes" id="UP000239203"/>
    </source>
</evidence>
<evidence type="ECO:0000313" key="2">
    <source>
        <dbReference type="EMBL" id="PPK68765.1"/>
    </source>
</evidence>
<feature type="compositionally biased region" description="Pro residues" evidence="1">
    <location>
        <begin position="252"/>
        <end position="272"/>
    </location>
</feature>
<proteinExistence type="predicted"/>
<feature type="region of interest" description="Disordered" evidence="1">
    <location>
        <begin position="1"/>
        <end position="131"/>
    </location>
</feature>
<reference evidence="2 3" key="1">
    <citation type="submission" date="2018-02" db="EMBL/GenBank/DDBJ databases">
        <title>Genomic Encyclopedia of Archaeal and Bacterial Type Strains, Phase II (KMG-II): from individual species to whole genera.</title>
        <authorList>
            <person name="Goeker M."/>
        </authorList>
    </citation>
    <scope>NUCLEOTIDE SEQUENCE [LARGE SCALE GENOMIC DNA]</scope>
    <source>
        <strain evidence="2 3">YU 961-1</strain>
    </source>
</reference>
<keyword evidence="3" id="KW-1185">Reference proteome</keyword>
<accession>A0A2S6GU40</accession>
<gene>
    <name evidence="2" type="ORF">CLV40_1045</name>
</gene>
<feature type="compositionally biased region" description="Low complexity" evidence="1">
    <location>
        <begin position="8"/>
        <end position="19"/>
    </location>
</feature>
<comment type="caution">
    <text evidence="2">The sequence shown here is derived from an EMBL/GenBank/DDBJ whole genome shotgun (WGS) entry which is preliminary data.</text>
</comment>
<dbReference type="AlphaFoldDB" id="A0A2S6GU40"/>
<feature type="region of interest" description="Disordered" evidence="1">
    <location>
        <begin position="171"/>
        <end position="272"/>
    </location>
</feature>
<sequence length="272" mass="29349">MKGPGVPRPFFHRSPSSSPTRAAHHHTTPLRRPSPPRPDPLSAGYPHPRRPSTGFRAPFPTTPAPIDWSRAVPPEEGGGRPGSGRGVEIATDQAIPGQAEPAAHRPSRTRPHRTATPANRLHPTKVNPLPADVCQPDPAQLFALPRTARWAWVVFAWGTSPPKLPCGWGGSPIPTALAPPQARRGPAQRQFTPSSAARHSRPDHERTAPRRVGTSPCGTSGEPLPRHRPNHPERENRSPTDPGLSRRRRSPTPQPPTTPPSTPPPAPSADTR</sequence>
<organism evidence="2 3">
    <name type="scientific">Actinokineospora auranticolor</name>
    <dbReference type="NCBI Taxonomy" id="155976"/>
    <lineage>
        <taxon>Bacteria</taxon>
        <taxon>Bacillati</taxon>
        <taxon>Actinomycetota</taxon>
        <taxon>Actinomycetes</taxon>
        <taxon>Pseudonocardiales</taxon>
        <taxon>Pseudonocardiaceae</taxon>
        <taxon>Actinokineospora</taxon>
    </lineage>
</organism>
<name>A0A2S6GU40_9PSEU</name>
<protein>
    <submittedName>
        <fullName evidence="2">Uncharacterized protein</fullName>
    </submittedName>
</protein>